<protein>
    <submittedName>
        <fullName evidence="1">Uncharacterized protein</fullName>
    </submittedName>
</protein>
<reference evidence="1 2" key="1">
    <citation type="journal article" date="2014" name="BMC Genomics">
        <title>Comparative genome sequencing reveals chemotype-specific gene clusters in the toxigenic black mold Stachybotrys.</title>
        <authorList>
            <person name="Semeiks J."/>
            <person name="Borek D."/>
            <person name="Otwinowski Z."/>
            <person name="Grishin N.V."/>
        </authorList>
    </citation>
    <scope>NUCLEOTIDE SEQUENCE [LARGE SCALE GENOMIC DNA]</scope>
    <source>
        <strain evidence="2">CBS 109288 / IBT 7711</strain>
    </source>
</reference>
<dbReference type="EMBL" id="KL647681">
    <property type="protein sequence ID" value="KEY74054.1"/>
    <property type="molecule type" value="Genomic_DNA"/>
</dbReference>
<name>A0A084B925_STACB</name>
<dbReference type="AlphaFoldDB" id="A0A084B925"/>
<evidence type="ECO:0000313" key="1">
    <source>
        <dbReference type="EMBL" id="KEY74054.1"/>
    </source>
</evidence>
<sequence>MKRHISVALYHRDHLSRGRTRKALGYEAFHWGIFTMAEASNTEDCRAFEATDISEIDPVTWRMGNPSMDWWFRVKPNVDLTLDSKLLGRIVIGAVPSEVLDVDLEQFFRQIPLPAKNTYPQQSCVTWVLDAVRALQEKGWASAFDIGEFRAWALDYADEMLREESAREDVVHYPKL</sequence>
<dbReference type="Pfam" id="PF21858">
    <property type="entry name" value="DUF6914"/>
    <property type="match status" value="1"/>
</dbReference>
<dbReference type="Proteomes" id="UP000028045">
    <property type="component" value="Unassembled WGS sequence"/>
</dbReference>
<dbReference type="HOGENOM" id="CLU_128341_0_0_1"/>
<proteinExistence type="predicted"/>
<accession>A0A084B925</accession>
<keyword evidence="2" id="KW-1185">Reference proteome</keyword>
<dbReference type="InterPro" id="IPR054208">
    <property type="entry name" value="DUF6914"/>
</dbReference>
<organism evidence="1 2">
    <name type="scientific">Stachybotrys chartarum (strain CBS 109288 / IBT 7711)</name>
    <name type="common">Toxic black mold</name>
    <name type="synonym">Stilbospora chartarum</name>
    <dbReference type="NCBI Taxonomy" id="1280523"/>
    <lineage>
        <taxon>Eukaryota</taxon>
        <taxon>Fungi</taxon>
        <taxon>Dikarya</taxon>
        <taxon>Ascomycota</taxon>
        <taxon>Pezizomycotina</taxon>
        <taxon>Sordariomycetes</taxon>
        <taxon>Hypocreomycetidae</taxon>
        <taxon>Hypocreales</taxon>
        <taxon>Stachybotryaceae</taxon>
        <taxon>Stachybotrys</taxon>
    </lineage>
</organism>
<dbReference type="OrthoDB" id="4924482at2759"/>
<evidence type="ECO:0000313" key="2">
    <source>
        <dbReference type="Proteomes" id="UP000028045"/>
    </source>
</evidence>
<gene>
    <name evidence="1" type="ORF">S7711_02644</name>
</gene>